<dbReference type="GO" id="GO:0000981">
    <property type="term" value="F:DNA-binding transcription factor activity, RNA polymerase II-specific"/>
    <property type="evidence" value="ECO:0007669"/>
    <property type="project" value="InterPro"/>
</dbReference>
<dbReference type="Gene3D" id="3.40.1810.10">
    <property type="entry name" value="Transcription factor, MADS-box"/>
    <property type="match status" value="1"/>
</dbReference>
<dbReference type="GO" id="GO:0046983">
    <property type="term" value="F:protein dimerization activity"/>
    <property type="evidence" value="ECO:0007669"/>
    <property type="project" value="InterPro"/>
</dbReference>
<dbReference type="GO" id="GO:0045944">
    <property type="term" value="P:positive regulation of transcription by RNA polymerase II"/>
    <property type="evidence" value="ECO:0007669"/>
    <property type="project" value="InterPro"/>
</dbReference>
<organism evidence="8 9">
    <name type="scientific">Dioscorea cayennensis subsp. rotundata</name>
    <name type="common">White Guinea yam</name>
    <name type="synonym">Dioscorea rotundata</name>
    <dbReference type="NCBI Taxonomy" id="55577"/>
    <lineage>
        <taxon>Eukaryota</taxon>
        <taxon>Viridiplantae</taxon>
        <taxon>Streptophyta</taxon>
        <taxon>Embryophyta</taxon>
        <taxon>Tracheophyta</taxon>
        <taxon>Spermatophyta</taxon>
        <taxon>Magnoliopsida</taxon>
        <taxon>Liliopsida</taxon>
        <taxon>Dioscoreales</taxon>
        <taxon>Dioscoreaceae</taxon>
        <taxon>Dioscorea</taxon>
    </lineage>
</organism>
<feature type="coiled-coil region" evidence="6">
    <location>
        <begin position="88"/>
        <end position="115"/>
    </location>
</feature>
<keyword evidence="6" id="KW-0175">Coiled coil</keyword>
<dbReference type="PRINTS" id="PR00404">
    <property type="entry name" value="MADSDOMAIN"/>
</dbReference>
<keyword evidence="5" id="KW-0539">Nucleus</keyword>
<evidence type="ECO:0000256" key="3">
    <source>
        <dbReference type="ARBA" id="ARBA00023125"/>
    </source>
</evidence>
<sequence length="223" mass="25463">MARKKVKLSWISNDSARKATLKKRRKGMLKKTKELSVLCDVKACAIVYSPDEYRPEVWPPEPERVMRVLSSFKSLPEMEKSKKMLNQEGFLRQRISKTQEQLQKLEKDNRESRTKLLMLQGLDAPLPAAAAAASSAVMGQQEMVQTPADWYMNVNPMMMMMTMNNNHPNDMINPPPLLPPAPHRHQVAQENVANVAAPMQHNQYAGHDEDQYVDPFLDSFFSP</sequence>
<dbReference type="SUPFAM" id="SSF55455">
    <property type="entry name" value="SRF-like"/>
    <property type="match status" value="1"/>
</dbReference>
<dbReference type="InterPro" id="IPR036879">
    <property type="entry name" value="TF_MADSbox_sf"/>
</dbReference>
<dbReference type="FunFam" id="3.40.1810.10:FF:000024">
    <property type="entry name" value="Agamous-like MADS-box protein AGL80"/>
    <property type="match status" value="1"/>
</dbReference>
<evidence type="ECO:0000256" key="6">
    <source>
        <dbReference type="SAM" id="Coils"/>
    </source>
</evidence>
<accession>A0AB40BWR9</accession>
<gene>
    <name evidence="9" type="primary">LOC120268689</name>
</gene>
<dbReference type="Proteomes" id="UP001515500">
    <property type="component" value="Chromosome 9"/>
</dbReference>
<name>A0AB40BWR9_DIOCR</name>
<dbReference type="PROSITE" id="PS50066">
    <property type="entry name" value="MADS_BOX_2"/>
    <property type="match status" value="1"/>
</dbReference>
<dbReference type="CDD" id="cd00266">
    <property type="entry name" value="MADS_SRF_like"/>
    <property type="match status" value="1"/>
</dbReference>
<dbReference type="PANTHER" id="PTHR11945">
    <property type="entry name" value="MADS BOX PROTEIN"/>
    <property type="match status" value="1"/>
</dbReference>
<dbReference type="GO" id="GO:0000978">
    <property type="term" value="F:RNA polymerase II cis-regulatory region sequence-specific DNA binding"/>
    <property type="evidence" value="ECO:0007669"/>
    <property type="project" value="TreeGrafter"/>
</dbReference>
<dbReference type="PANTHER" id="PTHR11945:SF387">
    <property type="entry name" value="AGAMOUS-LIKE MADS-BOX PROTEIN AGL80"/>
    <property type="match status" value="1"/>
</dbReference>
<evidence type="ECO:0000259" key="7">
    <source>
        <dbReference type="PROSITE" id="PS50066"/>
    </source>
</evidence>
<comment type="subcellular location">
    <subcellularLocation>
        <location evidence="1">Nucleus</location>
    </subcellularLocation>
</comment>
<evidence type="ECO:0000313" key="8">
    <source>
        <dbReference type="Proteomes" id="UP001515500"/>
    </source>
</evidence>
<dbReference type="GeneID" id="120268689"/>
<evidence type="ECO:0000256" key="5">
    <source>
        <dbReference type="ARBA" id="ARBA00023242"/>
    </source>
</evidence>
<dbReference type="Pfam" id="PF00319">
    <property type="entry name" value="SRF-TF"/>
    <property type="match status" value="1"/>
</dbReference>
<feature type="domain" description="MADS-box" evidence="7">
    <location>
        <begin position="1"/>
        <end position="49"/>
    </location>
</feature>
<dbReference type="AlphaFoldDB" id="A0AB40BWR9"/>
<dbReference type="InterPro" id="IPR033897">
    <property type="entry name" value="SRF-like_MADS-box"/>
</dbReference>
<evidence type="ECO:0000256" key="4">
    <source>
        <dbReference type="ARBA" id="ARBA00023163"/>
    </source>
</evidence>
<protein>
    <submittedName>
        <fullName evidence="9">Agamous-like MADS-box protein AGL80</fullName>
    </submittedName>
</protein>
<keyword evidence="2" id="KW-0805">Transcription regulation</keyword>
<keyword evidence="3" id="KW-0238">DNA-binding</keyword>
<keyword evidence="8" id="KW-1185">Reference proteome</keyword>
<keyword evidence="4" id="KW-0804">Transcription</keyword>
<dbReference type="GO" id="GO:0005634">
    <property type="term" value="C:nucleus"/>
    <property type="evidence" value="ECO:0007669"/>
    <property type="project" value="UniProtKB-SubCell"/>
</dbReference>
<evidence type="ECO:0000256" key="2">
    <source>
        <dbReference type="ARBA" id="ARBA00023015"/>
    </source>
</evidence>
<reference evidence="9" key="1">
    <citation type="submission" date="2025-08" db="UniProtKB">
        <authorList>
            <consortium name="RefSeq"/>
        </authorList>
    </citation>
    <scope>IDENTIFICATION</scope>
</reference>
<proteinExistence type="predicted"/>
<dbReference type="InterPro" id="IPR002100">
    <property type="entry name" value="TF_MADSbox"/>
</dbReference>
<dbReference type="RefSeq" id="XP_039131914.1">
    <property type="nucleotide sequence ID" value="XM_039275980.1"/>
</dbReference>
<dbReference type="SMART" id="SM00432">
    <property type="entry name" value="MADS"/>
    <property type="match status" value="1"/>
</dbReference>
<evidence type="ECO:0000256" key="1">
    <source>
        <dbReference type="ARBA" id="ARBA00004123"/>
    </source>
</evidence>
<evidence type="ECO:0000313" key="9">
    <source>
        <dbReference type="RefSeq" id="XP_039131914.1"/>
    </source>
</evidence>